<accession>A0AB38TI91</accession>
<dbReference type="PROSITE" id="PS50931">
    <property type="entry name" value="HTH_LYSR"/>
    <property type="match status" value="1"/>
</dbReference>
<dbReference type="InterPro" id="IPR036390">
    <property type="entry name" value="WH_DNA-bd_sf"/>
</dbReference>
<dbReference type="InterPro" id="IPR000847">
    <property type="entry name" value="LysR_HTH_N"/>
</dbReference>
<dbReference type="SUPFAM" id="SSF46785">
    <property type="entry name" value="Winged helix' DNA-binding domain"/>
    <property type="match status" value="1"/>
</dbReference>
<keyword evidence="4" id="KW-0804">Transcription</keyword>
<sequence length="297" mass="31802">MFHPDFTTLRIFLAVYNLGNISKAAARENIASSAISKRLHSLESELGAPLFYRHSRGVEATPAGEMLAKHAATLFSQINRMTSEMSTFASGVAGQVRIHAHTSAIVQYMPSQIASFTKAYPSVKIILVEDSSLGVLQATIEGLTDIGILAGNMAFPDALDVFDYRHDKLVVLVPAGHPLSTSGGVRFADTLGFDHVGLAVTSSLGTLLAGAADALSMTLKTCIEVKTFESAVRMVEAGLGITILPDGVLADKVGNDRVCAIPLLDEWSTRPHVICVRNDRQLTTAALFMLDHLRSVP</sequence>
<evidence type="ECO:0000256" key="1">
    <source>
        <dbReference type="ARBA" id="ARBA00009437"/>
    </source>
</evidence>
<keyword evidence="3" id="KW-0238">DNA-binding</keyword>
<dbReference type="Gene3D" id="3.40.190.290">
    <property type="match status" value="1"/>
</dbReference>
<dbReference type="InterPro" id="IPR050950">
    <property type="entry name" value="HTH-type_LysR_regulators"/>
</dbReference>
<evidence type="ECO:0000256" key="4">
    <source>
        <dbReference type="ARBA" id="ARBA00023163"/>
    </source>
</evidence>
<dbReference type="PANTHER" id="PTHR30419:SF2">
    <property type="entry name" value="LYSR FAMILY TRANSCRIPTIONAL REGULATOR"/>
    <property type="match status" value="1"/>
</dbReference>
<proteinExistence type="inferred from homology"/>
<dbReference type="PANTHER" id="PTHR30419">
    <property type="entry name" value="HTH-TYPE TRANSCRIPTIONAL REGULATOR YBHD"/>
    <property type="match status" value="1"/>
</dbReference>
<evidence type="ECO:0000259" key="5">
    <source>
        <dbReference type="PROSITE" id="PS50931"/>
    </source>
</evidence>
<evidence type="ECO:0000313" key="6">
    <source>
        <dbReference type="EMBL" id="UTU54413.1"/>
    </source>
</evidence>
<dbReference type="EMBL" id="CP088147">
    <property type="protein sequence ID" value="UTU54413.1"/>
    <property type="molecule type" value="Genomic_DNA"/>
</dbReference>
<evidence type="ECO:0000256" key="2">
    <source>
        <dbReference type="ARBA" id="ARBA00023015"/>
    </source>
</evidence>
<dbReference type="Pfam" id="PF03466">
    <property type="entry name" value="LysR_substrate"/>
    <property type="match status" value="1"/>
</dbReference>
<name>A0AB38TI91_9HYPH</name>
<organism evidence="6 7">
    <name type="scientific">Mesorhizobium ciceri</name>
    <dbReference type="NCBI Taxonomy" id="39645"/>
    <lineage>
        <taxon>Bacteria</taxon>
        <taxon>Pseudomonadati</taxon>
        <taxon>Pseudomonadota</taxon>
        <taxon>Alphaproteobacteria</taxon>
        <taxon>Hyphomicrobiales</taxon>
        <taxon>Phyllobacteriaceae</taxon>
        <taxon>Mesorhizobium</taxon>
    </lineage>
</organism>
<dbReference type="Pfam" id="PF00126">
    <property type="entry name" value="HTH_1"/>
    <property type="match status" value="1"/>
</dbReference>
<keyword evidence="2" id="KW-0805">Transcription regulation</keyword>
<dbReference type="SUPFAM" id="SSF53850">
    <property type="entry name" value="Periplasmic binding protein-like II"/>
    <property type="match status" value="1"/>
</dbReference>
<dbReference type="GO" id="GO:0003700">
    <property type="term" value="F:DNA-binding transcription factor activity"/>
    <property type="evidence" value="ECO:0007669"/>
    <property type="project" value="InterPro"/>
</dbReference>
<reference evidence="6 7" key="1">
    <citation type="journal article" date="2022" name="Microbiol. Resour. Announc.">
        <title>Complete Genome Sequence of Mesorhizobium ciceri Strain R30, a Rhizobium Used as a Commercial Inoculant for Chickpea in Argentina.</title>
        <authorList>
            <person name="Foresto E."/>
            <person name="Revale S."/>
            <person name="Primo E."/>
            <person name="Nievas F."/>
            <person name="Carezzano E."/>
            <person name="Puente M."/>
            <person name="Alzari P."/>
            <person name="Mart M."/>
            <person name="Ben-Assaya M."/>
            <person name="Mornico D."/>
            <person name="Santoro M."/>
            <person name="Mart F."/>
            <person name="Giordano W."/>
            <person name="Bogino P."/>
        </authorList>
    </citation>
    <scope>NUCLEOTIDE SEQUENCE [LARGE SCALE GENOMIC DNA]</scope>
    <source>
        <strain evidence="6 7">R30</strain>
    </source>
</reference>
<comment type="similarity">
    <text evidence="1">Belongs to the LysR transcriptional regulatory family.</text>
</comment>
<dbReference type="AlphaFoldDB" id="A0AB38TI91"/>
<dbReference type="InterPro" id="IPR005119">
    <property type="entry name" value="LysR_subst-bd"/>
</dbReference>
<gene>
    <name evidence="6" type="ORF">LRP29_13915</name>
</gene>
<dbReference type="CDD" id="cd08421">
    <property type="entry name" value="PBP2_LTTR_like_1"/>
    <property type="match status" value="1"/>
</dbReference>
<dbReference type="Proteomes" id="UP001060070">
    <property type="component" value="Chromosome"/>
</dbReference>
<dbReference type="GO" id="GO:0005829">
    <property type="term" value="C:cytosol"/>
    <property type="evidence" value="ECO:0007669"/>
    <property type="project" value="TreeGrafter"/>
</dbReference>
<evidence type="ECO:0000313" key="7">
    <source>
        <dbReference type="Proteomes" id="UP001060070"/>
    </source>
</evidence>
<keyword evidence="7" id="KW-1185">Reference proteome</keyword>
<dbReference type="InterPro" id="IPR036388">
    <property type="entry name" value="WH-like_DNA-bd_sf"/>
</dbReference>
<protein>
    <submittedName>
        <fullName evidence="6">LysR family transcriptional regulator</fullName>
    </submittedName>
</protein>
<dbReference type="FunFam" id="1.10.10.10:FF:000001">
    <property type="entry name" value="LysR family transcriptional regulator"/>
    <property type="match status" value="1"/>
</dbReference>
<dbReference type="Gene3D" id="1.10.10.10">
    <property type="entry name" value="Winged helix-like DNA-binding domain superfamily/Winged helix DNA-binding domain"/>
    <property type="match status" value="1"/>
</dbReference>
<dbReference type="RefSeq" id="WP_024504879.1">
    <property type="nucleotide sequence ID" value="NZ_CP088147.1"/>
</dbReference>
<evidence type="ECO:0000256" key="3">
    <source>
        <dbReference type="ARBA" id="ARBA00023125"/>
    </source>
</evidence>
<dbReference type="GO" id="GO:0003677">
    <property type="term" value="F:DNA binding"/>
    <property type="evidence" value="ECO:0007669"/>
    <property type="project" value="UniProtKB-KW"/>
</dbReference>
<feature type="domain" description="HTH lysR-type" evidence="5">
    <location>
        <begin position="4"/>
        <end position="61"/>
    </location>
</feature>